<evidence type="ECO:0000313" key="6">
    <source>
        <dbReference type="Proteomes" id="UP001165121"/>
    </source>
</evidence>
<dbReference type="SUPFAM" id="SSF56112">
    <property type="entry name" value="Protein kinase-like (PK-like)"/>
    <property type="match status" value="1"/>
</dbReference>
<protein>
    <submittedName>
        <fullName evidence="5">Unnamed protein product</fullName>
    </submittedName>
</protein>
<keyword evidence="6" id="KW-1185">Reference proteome</keyword>
<gene>
    <name evidence="5" type="ORF">Pfra01_001539300</name>
</gene>
<dbReference type="GO" id="GO:0005524">
    <property type="term" value="F:ATP binding"/>
    <property type="evidence" value="ECO:0007669"/>
    <property type="project" value="InterPro"/>
</dbReference>
<evidence type="ECO:0000313" key="5">
    <source>
        <dbReference type="EMBL" id="GMF44344.1"/>
    </source>
</evidence>
<dbReference type="PANTHER" id="PTHR23206:SF8">
    <property type="entry name" value="ANKYRIN REPEAT AND KH DOMAIN-CONTAINING 1"/>
    <property type="match status" value="1"/>
</dbReference>
<dbReference type="SUPFAM" id="SSF48403">
    <property type="entry name" value="Ankyrin repeat"/>
    <property type="match status" value="1"/>
</dbReference>
<sequence length="640" mass="71981">MDGFDGDWANGGWPDDGSDDYCDPVMDYDLEAACRTGDWEGIWRAYKDGARLDVNGFGGETPLMAATDTGQLHIVQFLLDHGVKVDRECGGTALMQAISKGHLEIVAILLEHGADMNKVDNHGKTPLWRAVDQGFFEIVQVLVEHGADMNKVDNHGRTPLWRALKRGHVELVRYLESLGAAKEITPVFTDLMKSCASGKTDASRIKVLVEHYDDDVNAVDEWGKTPLCWLCDSEANTIDIAVMRLLVEEYGADVNAQTKRGGVTPLMLAAFNGDVQAAEWLLRLNADVNMTDKHGQSAWHYATHNGHWEVNKLLLSFNSHSQLHTINPPLAEPLKCIIPATEIEIGDYVLMKDGKADFLAMWLDSKVMVKLNVAESDTNASFSEQAKHWFALRHPNIQKLYGVVRNGYQLFVCESLDNGSLGEFIHNMSWNERKENYTSIIRYIYDATLGLQYLHERDIALEGVGLEDVFIGSDGVAKLAYPFSAQHAAPKQRLMELKERNLLSLGGCLRVIDKLLPFVEQYAYVGGELRRLASEIRHKGCTISAVVYQMNVLYTRLIQNQPKQEFTGSVHDIESRLRCLRKDIEYTGDTLYMELLNDIEKICEQYVAPQHLHSLQDYKAAVNVIEDIELAIQQRNPEQT</sequence>
<dbReference type="Pfam" id="PF07714">
    <property type="entry name" value="PK_Tyr_Ser-Thr"/>
    <property type="match status" value="1"/>
</dbReference>
<dbReference type="Pfam" id="PF12796">
    <property type="entry name" value="Ank_2"/>
    <property type="match status" value="2"/>
</dbReference>
<dbReference type="EMBL" id="BSXT01001662">
    <property type="protein sequence ID" value="GMF44344.1"/>
    <property type="molecule type" value="Genomic_DNA"/>
</dbReference>
<dbReference type="Proteomes" id="UP001165121">
    <property type="component" value="Unassembled WGS sequence"/>
</dbReference>
<dbReference type="InterPro" id="IPR001245">
    <property type="entry name" value="Ser-Thr/Tyr_kinase_cat_dom"/>
</dbReference>
<reference evidence="5" key="1">
    <citation type="submission" date="2023-04" db="EMBL/GenBank/DDBJ databases">
        <title>Phytophthora fragariaefolia NBRC 109709.</title>
        <authorList>
            <person name="Ichikawa N."/>
            <person name="Sato H."/>
            <person name="Tonouchi N."/>
        </authorList>
    </citation>
    <scope>NUCLEOTIDE SEQUENCE</scope>
    <source>
        <strain evidence="5">NBRC 109709</strain>
    </source>
</reference>
<dbReference type="PROSITE" id="PS50088">
    <property type="entry name" value="ANK_REPEAT"/>
    <property type="match status" value="5"/>
</dbReference>
<dbReference type="PROSITE" id="PS50011">
    <property type="entry name" value="PROTEIN_KINASE_DOM"/>
    <property type="match status" value="1"/>
</dbReference>
<feature type="repeat" description="ANK" evidence="3">
    <location>
        <begin position="122"/>
        <end position="154"/>
    </location>
</feature>
<feature type="repeat" description="ANK" evidence="3">
    <location>
        <begin position="89"/>
        <end position="121"/>
    </location>
</feature>
<dbReference type="InterPro" id="IPR020635">
    <property type="entry name" value="Tyr_kinase_cat_dom"/>
</dbReference>
<feature type="repeat" description="ANK" evidence="3">
    <location>
        <begin position="261"/>
        <end position="293"/>
    </location>
</feature>
<organism evidence="5 6">
    <name type="scientific">Phytophthora fragariaefolia</name>
    <dbReference type="NCBI Taxonomy" id="1490495"/>
    <lineage>
        <taxon>Eukaryota</taxon>
        <taxon>Sar</taxon>
        <taxon>Stramenopiles</taxon>
        <taxon>Oomycota</taxon>
        <taxon>Peronosporomycetes</taxon>
        <taxon>Peronosporales</taxon>
        <taxon>Peronosporaceae</taxon>
        <taxon>Phytophthora</taxon>
    </lineage>
</organism>
<dbReference type="Gene3D" id="1.10.510.10">
    <property type="entry name" value="Transferase(Phosphotransferase) domain 1"/>
    <property type="match status" value="1"/>
</dbReference>
<dbReference type="Gene3D" id="1.25.40.20">
    <property type="entry name" value="Ankyrin repeat-containing domain"/>
    <property type="match status" value="3"/>
</dbReference>
<dbReference type="PRINTS" id="PR01415">
    <property type="entry name" value="ANKYRIN"/>
</dbReference>
<proteinExistence type="predicted"/>
<accession>A0A9W6XQ61</accession>
<dbReference type="Pfam" id="PF13637">
    <property type="entry name" value="Ank_4"/>
    <property type="match status" value="1"/>
</dbReference>
<dbReference type="InterPro" id="IPR051631">
    <property type="entry name" value="Ankyrin-KH/SAM_domain"/>
</dbReference>
<dbReference type="SMART" id="SM00219">
    <property type="entry name" value="TyrKc"/>
    <property type="match status" value="1"/>
</dbReference>
<comment type="caution">
    <text evidence="5">The sequence shown here is derived from an EMBL/GenBank/DDBJ whole genome shotgun (WGS) entry which is preliminary data.</text>
</comment>
<dbReference type="PANTHER" id="PTHR23206">
    <property type="entry name" value="MASK PROTEIN"/>
    <property type="match status" value="1"/>
</dbReference>
<dbReference type="InterPro" id="IPR011009">
    <property type="entry name" value="Kinase-like_dom_sf"/>
</dbReference>
<dbReference type="InterPro" id="IPR036770">
    <property type="entry name" value="Ankyrin_rpt-contain_sf"/>
</dbReference>
<dbReference type="SMART" id="SM00248">
    <property type="entry name" value="ANK"/>
    <property type="match status" value="7"/>
</dbReference>
<dbReference type="OrthoDB" id="120806at2759"/>
<evidence type="ECO:0000256" key="3">
    <source>
        <dbReference type="PROSITE-ProRule" id="PRU00023"/>
    </source>
</evidence>
<dbReference type="GO" id="GO:0004713">
    <property type="term" value="F:protein tyrosine kinase activity"/>
    <property type="evidence" value="ECO:0007669"/>
    <property type="project" value="InterPro"/>
</dbReference>
<dbReference type="PROSITE" id="PS50297">
    <property type="entry name" value="ANK_REP_REGION"/>
    <property type="match status" value="5"/>
</dbReference>
<evidence type="ECO:0000256" key="2">
    <source>
        <dbReference type="ARBA" id="ARBA00023043"/>
    </source>
</evidence>
<dbReference type="AlphaFoldDB" id="A0A9W6XQ61"/>
<evidence type="ECO:0000256" key="1">
    <source>
        <dbReference type="ARBA" id="ARBA00022737"/>
    </source>
</evidence>
<keyword evidence="2 3" id="KW-0040">ANK repeat</keyword>
<feature type="repeat" description="ANK" evidence="3">
    <location>
        <begin position="155"/>
        <end position="180"/>
    </location>
</feature>
<name>A0A9W6XQ61_9STRA</name>
<keyword evidence="1" id="KW-0677">Repeat</keyword>
<dbReference type="InterPro" id="IPR002110">
    <property type="entry name" value="Ankyrin_rpt"/>
</dbReference>
<feature type="repeat" description="ANK" evidence="3">
    <location>
        <begin position="58"/>
        <end position="90"/>
    </location>
</feature>
<feature type="domain" description="Protein kinase" evidence="4">
    <location>
        <begin position="347"/>
        <end position="640"/>
    </location>
</feature>
<evidence type="ECO:0000259" key="4">
    <source>
        <dbReference type="PROSITE" id="PS50011"/>
    </source>
</evidence>
<dbReference type="InterPro" id="IPR000719">
    <property type="entry name" value="Prot_kinase_dom"/>
</dbReference>